<proteinExistence type="predicted"/>
<reference evidence="5" key="1">
    <citation type="journal article" date="2013" name="Nat. Biotechnol.">
        <title>Chinese hamster genome sequenced from sorted chromosomes.</title>
        <authorList>
            <person name="Brinkrolf K."/>
            <person name="Rupp O."/>
            <person name="Laux H."/>
            <person name="Kollin F."/>
            <person name="Ernst W."/>
            <person name="Linke B."/>
            <person name="Kofler R."/>
            <person name="Romand S."/>
            <person name="Hesse F."/>
            <person name="Budach W.E."/>
            <person name="Galosy S."/>
            <person name="Muller D."/>
            <person name="Noll T."/>
            <person name="Wienberg J."/>
            <person name="Jostock T."/>
            <person name="Leonard M."/>
            <person name="Grillari J."/>
            <person name="Tauch A."/>
            <person name="Goesmann A."/>
            <person name="Helk B."/>
            <person name="Mott J.E."/>
            <person name="Puhler A."/>
            <person name="Borth N."/>
        </authorList>
    </citation>
    <scope>NUCLEOTIDE SEQUENCE [LARGE SCALE GENOMIC DNA]</scope>
    <source>
        <strain evidence="5">17A/GY</strain>
    </source>
</reference>
<dbReference type="SUPFAM" id="SSF50475">
    <property type="entry name" value="FMN-binding split barrel"/>
    <property type="match status" value="1"/>
</dbReference>
<sequence length="128" mass="13583">MARRALGPARSLLAALLAPALVALLVSPARGRGGLDHGDWDVDRRLPPLPPRDDAPRVARFVTHVSDWGAVATISTLEAVRGRSFADVISFSDGPPGAGSGVPYMYLSPLQQLVSDLQNFSISRGEIL</sequence>
<dbReference type="InterPro" id="IPR055343">
    <property type="entry name" value="CREG_beta-barrel"/>
</dbReference>
<evidence type="ECO:0000259" key="3">
    <source>
        <dbReference type="Pfam" id="PF13883"/>
    </source>
</evidence>
<accession>A0A061I326</accession>
<dbReference type="Gene3D" id="2.30.110.10">
    <property type="entry name" value="Electron Transport, Fmn-binding Protein, Chain A"/>
    <property type="match status" value="1"/>
</dbReference>
<protein>
    <submittedName>
        <fullName evidence="4">Protein CREG1-like protein</fullName>
    </submittedName>
</protein>
<evidence type="ECO:0000313" key="4">
    <source>
        <dbReference type="EMBL" id="ERE73411.1"/>
    </source>
</evidence>
<dbReference type="InterPro" id="IPR012349">
    <property type="entry name" value="Split_barrel_FMN-bd"/>
</dbReference>
<dbReference type="AlphaFoldDB" id="A0A061I326"/>
<evidence type="ECO:0000313" key="5">
    <source>
        <dbReference type="Proteomes" id="UP000030759"/>
    </source>
</evidence>
<keyword evidence="2" id="KW-0732">Signal</keyword>
<name>A0A061I326_CRIGR</name>
<dbReference type="Pfam" id="PF13883">
    <property type="entry name" value="CREG_beta-barrel"/>
    <property type="match status" value="1"/>
</dbReference>
<dbReference type="Proteomes" id="UP000030759">
    <property type="component" value="Unassembled WGS sequence"/>
</dbReference>
<evidence type="ECO:0000256" key="2">
    <source>
        <dbReference type="SAM" id="SignalP"/>
    </source>
</evidence>
<feature type="signal peptide" evidence="2">
    <location>
        <begin position="1"/>
        <end position="31"/>
    </location>
</feature>
<feature type="domain" description="CREG-like beta-barrel" evidence="3">
    <location>
        <begin position="50"/>
        <end position="119"/>
    </location>
</feature>
<dbReference type="EMBL" id="KE677405">
    <property type="protein sequence ID" value="ERE73411.1"/>
    <property type="molecule type" value="Genomic_DNA"/>
</dbReference>
<feature type="region of interest" description="Disordered" evidence="1">
    <location>
        <begin position="31"/>
        <end position="53"/>
    </location>
</feature>
<gene>
    <name evidence="4" type="ORF">H671_5g14244</name>
</gene>
<evidence type="ECO:0000256" key="1">
    <source>
        <dbReference type="SAM" id="MobiDB-lite"/>
    </source>
</evidence>
<feature type="chain" id="PRO_5001600415" evidence="2">
    <location>
        <begin position="32"/>
        <end position="128"/>
    </location>
</feature>
<organism evidence="4 5">
    <name type="scientific">Cricetulus griseus</name>
    <name type="common">Chinese hamster</name>
    <name type="synonym">Cricetulus barabensis griseus</name>
    <dbReference type="NCBI Taxonomy" id="10029"/>
    <lineage>
        <taxon>Eukaryota</taxon>
        <taxon>Metazoa</taxon>
        <taxon>Chordata</taxon>
        <taxon>Craniata</taxon>
        <taxon>Vertebrata</taxon>
        <taxon>Euteleostomi</taxon>
        <taxon>Mammalia</taxon>
        <taxon>Eutheria</taxon>
        <taxon>Euarchontoglires</taxon>
        <taxon>Glires</taxon>
        <taxon>Rodentia</taxon>
        <taxon>Myomorpha</taxon>
        <taxon>Muroidea</taxon>
        <taxon>Cricetidae</taxon>
        <taxon>Cricetinae</taxon>
        <taxon>Cricetulus</taxon>
    </lineage>
</organism>
<feature type="compositionally biased region" description="Basic and acidic residues" evidence="1">
    <location>
        <begin position="33"/>
        <end position="53"/>
    </location>
</feature>